<protein>
    <submittedName>
        <fullName evidence="7">ABC transporter permease</fullName>
    </submittedName>
</protein>
<dbReference type="GO" id="GO:0005886">
    <property type="term" value="C:plasma membrane"/>
    <property type="evidence" value="ECO:0007669"/>
    <property type="project" value="UniProtKB-SubCell"/>
</dbReference>
<dbReference type="AlphaFoldDB" id="A0A2G6KB56"/>
<reference evidence="7 8" key="1">
    <citation type="submission" date="2017-10" db="EMBL/GenBank/DDBJ databases">
        <title>Novel microbial diversity and functional potential in the marine mammal oral microbiome.</title>
        <authorList>
            <person name="Dudek N.K."/>
            <person name="Sun C.L."/>
            <person name="Burstein D."/>
            <person name="Kantor R.S."/>
            <person name="Aliaga Goltsman D.S."/>
            <person name="Bik E.M."/>
            <person name="Thomas B.C."/>
            <person name="Banfield J.F."/>
            <person name="Relman D.A."/>
        </authorList>
    </citation>
    <scope>NUCLEOTIDE SEQUENCE [LARGE SCALE GENOMIC DNA]</scope>
    <source>
        <strain evidence="7">DOLJORAL78_47_16</strain>
    </source>
</reference>
<keyword evidence="3 5" id="KW-1133">Transmembrane helix</keyword>
<comment type="caution">
    <text evidence="7">The sequence shown here is derived from an EMBL/GenBank/DDBJ whole genome shotgun (WGS) entry which is preliminary data.</text>
</comment>
<evidence type="ECO:0000256" key="3">
    <source>
        <dbReference type="ARBA" id="ARBA00022989"/>
    </source>
</evidence>
<feature type="transmembrane region" description="Helical" evidence="5">
    <location>
        <begin position="201"/>
        <end position="222"/>
    </location>
</feature>
<dbReference type="InterPro" id="IPR049783">
    <property type="entry name" value="ABC_perm_TupB-like"/>
</dbReference>
<dbReference type="Gene3D" id="1.10.3720.10">
    <property type="entry name" value="MetI-like"/>
    <property type="match status" value="1"/>
</dbReference>
<evidence type="ECO:0000256" key="2">
    <source>
        <dbReference type="ARBA" id="ARBA00022692"/>
    </source>
</evidence>
<organism evidence="7 8">
    <name type="scientific">candidate division KSB3 bacterium</name>
    <dbReference type="NCBI Taxonomy" id="2044937"/>
    <lineage>
        <taxon>Bacteria</taxon>
        <taxon>candidate division KSB3</taxon>
    </lineage>
</organism>
<dbReference type="InterPro" id="IPR000515">
    <property type="entry name" value="MetI-like"/>
</dbReference>
<dbReference type="NCBIfam" id="NF038017">
    <property type="entry name" value="ABC_perm1"/>
    <property type="match status" value="1"/>
</dbReference>
<name>A0A2G6KB56_9BACT</name>
<evidence type="ECO:0000259" key="6">
    <source>
        <dbReference type="PROSITE" id="PS50928"/>
    </source>
</evidence>
<evidence type="ECO:0000256" key="1">
    <source>
        <dbReference type="ARBA" id="ARBA00004141"/>
    </source>
</evidence>
<evidence type="ECO:0000256" key="4">
    <source>
        <dbReference type="ARBA" id="ARBA00023136"/>
    </source>
</evidence>
<feature type="transmembrane region" description="Helical" evidence="5">
    <location>
        <begin position="97"/>
        <end position="122"/>
    </location>
</feature>
<evidence type="ECO:0000313" key="8">
    <source>
        <dbReference type="Proteomes" id="UP000230821"/>
    </source>
</evidence>
<sequence>MEYLFQAILEAFHLLIAFDREILFISLTSLKVSTIAILLASVTGVPLGFLIGISSFSGRGIIITLLNTLMALPTVVIGLLGYAMISRQGPLGDLQLLFTPTAMILGQFILATPIIMALTISATQGIDPRVRRTATALGANGFQSALTMLREARFALMAAIIAGFGRVIGEVGASMMLGGNIKGVTRNLSTAIAMETSKGEFGFGLALGLILMAIALSVNFFLRFFQRKR</sequence>
<keyword evidence="4 5" id="KW-0472">Membrane</keyword>
<dbReference type="PANTHER" id="PTHR43632">
    <property type="entry name" value="PERMEASE COMPONENT OF TUNGSTATE ABC TRANSPORTER"/>
    <property type="match status" value="1"/>
</dbReference>
<dbReference type="SUPFAM" id="SSF161098">
    <property type="entry name" value="MetI-like"/>
    <property type="match status" value="1"/>
</dbReference>
<evidence type="ECO:0000313" key="7">
    <source>
        <dbReference type="EMBL" id="PIE32865.1"/>
    </source>
</evidence>
<proteinExistence type="inferred from homology"/>
<dbReference type="Pfam" id="PF00528">
    <property type="entry name" value="BPD_transp_1"/>
    <property type="match status" value="1"/>
</dbReference>
<dbReference type="InterPro" id="IPR035906">
    <property type="entry name" value="MetI-like_sf"/>
</dbReference>
<comment type="subcellular location">
    <subcellularLocation>
        <location evidence="5">Cell membrane</location>
        <topology evidence="5">Multi-pass membrane protein</topology>
    </subcellularLocation>
    <subcellularLocation>
        <location evidence="1">Membrane</location>
        <topology evidence="1">Multi-pass membrane protein</topology>
    </subcellularLocation>
</comment>
<feature type="transmembrane region" description="Helical" evidence="5">
    <location>
        <begin position="65"/>
        <end position="85"/>
    </location>
</feature>
<keyword evidence="2 5" id="KW-0812">Transmembrane</keyword>
<dbReference type="Proteomes" id="UP000230821">
    <property type="component" value="Unassembled WGS sequence"/>
</dbReference>
<feature type="domain" description="ABC transmembrane type-1" evidence="6">
    <location>
        <begin position="26"/>
        <end position="222"/>
    </location>
</feature>
<feature type="transmembrane region" description="Helical" evidence="5">
    <location>
        <begin position="32"/>
        <end position="53"/>
    </location>
</feature>
<feature type="transmembrane region" description="Helical" evidence="5">
    <location>
        <begin position="154"/>
        <end position="181"/>
    </location>
</feature>
<comment type="similarity">
    <text evidence="5">Belongs to the binding-protein-dependent transport system permease family.</text>
</comment>
<dbReference type="EMBL" id="PDSK01000106">
    <property type="protein sequence ID" value="PIE32865.1"/>
    <property type="molecule type" value="Genomic_DNA"/>
</dbReference>
<dbReference type="PANTHER" id="PTHR43632:SF1">
    <property type="entry name" value="PERMEASE COMPONENT OF TUNGSTATE ABC TRANSPORTER"/>
    <property type="match status" value="1"/>
</dbReference>
<evidence type="ECO:0000256" key="5">
    <source>
        <dbReference type="RuleBase" id="RU363032"/>
    </source>
</evidence>
<dbReference type="CDD" id="cd06261">
    <property type="entry name" value="TM_PBP2"/>
    <property type="match status" value="1"/>
</dbReference>
<accession>A0A2G6KB56</accession>
<dbReference type="PROSITE" id="PS50928">
    <property type="entry name" value="ABC_TM1"/>
    <property type="match status" value="1"/>
</dbReference>
<dbReference type="GO" id="GO:0055085">
    <property type="term" value="P:transmembrane transport"/>
    <property type="evidence" value="ECO:0007669"/>
    <property type="project" value="InterPro"/>
</dbReference>
<keyword evidence="5" id="KW-0813">Transport</keyword>
<gene>
    <name evidence="7" type="ORF">CSA56_13795</name>
</gene>